<evidence type="ECO:0000259" key="8">
    <source>
        <dbReference type="PROSITE" id="PS51900"/>
    </source>
</evidence>
<evidence type="ECO:0000256" key="6">
    <source>
        <dbReference type="SAM" id="MobiDB-lite"/>
    </source>
</evidence>
<proteinExistence type="inferred from homology"/>
<dbReference type="PROSITE" id="PS51900">
    <property type="entry name" value="CB"/>
    <property type="match status" value="1"/>
</dbReference>
<dbReference type="InterPro" id="IPR002104">
    <property type="entry name" value="Integrase_catalytic"/>
</dbReference>
<dbReference type="InterPro" id="IPR004107">
    <property type="entry name" value="Integrase_SAM-like_N"/>
</dbReference>
<evidence type="ECO:0000256" key="1">
    <source>
        <dbReference type="ARBA" id="ARBA00008857"/>
    </source>
</evidence>
<dbReference type="Proteomes" id="UP000617426">
    <property type="component" value="Unassembled WGS sequence"/>
</dbReference>
<dbReference type="GO" id="GO:0006310">
    <property type="term" value="P:DNA recombination"/>
    <property type="evidence" value="ECO:0007669"/>
    <property type="project" value="UniProtKB-KW"/>
</dbReference>
<dbReference type="SUPFAM" id="SSF56349">
    <property type="entry name" value="DNA breaking-rejoining enzymes"/>
    <property type="match status" value="1"/>
</dbReference>
<evidence type="ECO:0000256" key="2">
    <source>
        <dbReference type="ARBA" id="ARBA00022908"/>
    </source>
</evidence>
<sequence>MRTETSWSIDPRFSDSEYADWKAGKRPAKPKPKYWRVRYRDPRIDLPQLGPWINGPHFPTKRAAEAWASKMKTAIASGQWKHPDQVKAEEEAARIAEEEADRERARAEAEAKFPFKAYAESWLKTRRLAASTRDGYETYLNAHILPKWGETPIREITTAQVREWIATELAPGKPGARKHAFELFKTIMATAVDDDVIPSSPCKRNMLGSTKADAGQSQRHAPRALTAEEVQALAAEVPAYMRAAVLVDATTGLRMGELRELRVKDFDRQEGTLSVSRSVSGTGKTLHLSTPKTKAGTRVVQLDPATVQLVVQHLAARHITDPEALMFPSSRDVNAYMPPKTFQLNIKHALERLGLSHASPHDFRHTAASVAGRTPGVSPKDVQGLLGQSTPGMALRYMKTDDEHQRRIASALAKELLTPPTAKDPEGAKEGAKVTDLEERRRERAESVEADALRAAELLEELRRMGISDPDTVARLLNS</sequence>
<evidence type="ECO:0000256" key="3">
    <source>
        <dbReference type="ARBA" id="ARBA00023125"/>
    </source>
</evidence>
<dbReference type="Gene3D" id="1.10.150.130">
    <property type="match status" value="1"/>
</dbReference>
<evidence type="ECO:0000313" key="10">
    <source>
        <dbReference type="Proteomes" id="UP000617426"/>
    </source>
</evidence>
<comment type="similarity">
    <text evidence="1">Belongs to the 'phage' integrase family.</text>
</comment>
<dbReference type="InterPro" id="IPR050808">
    <property type="entry name" value="Phage_Integrase"/>
</dbReference>
<feature type="domain" description="Tyr recombinase" evidence="7">
    <location>
        <begin position="220"/>
        <end position="410"/>
    </location>
</feature>
<dbReference type="Gene3D" id="1.10.443.10">
    <property type="entry name" value="Intergrase catalytic core"/>
    <property type="match status" value="1"/>
</dbReference>
<feature type="region of interest" description="Disordered" evidence="6">
    <location>
        <begin position="417"/>
        <end position="448"/>
    </location>
</feature>
<evidence type="ECO:0000313" key="9">
    <source>
        <dbReference type="EMBL" id="MBB6333844.1"/>
    </source>
</evidence>
<protein>
    <submittedName>
        <fullName evidence="9">Integrase</fullName>
    </submittedName>
</protein>
<feature type="domain" description="Core-binding (CB)" evidence="8">
    <location>
        <begin position="113"/>
        <end position="192"/>
    </location>
</feature>
<keyword evidence="4" id="KW-0233">DNA recombination</keyword>
<evidence type="ECO:0000256" key="4">
    <source>
        <dbReference type="ARBA" id="ARBA00023172"/>
    </source>
</evidence>
<dbReference type="InterPro" id="IPR011010">
    <property type="entry name" value="DNA_brk_join_enz"/>
</dbReference>
<dbReference type="PANTHER" id="PTHR30629">
    <property type="entry name" value="PROPHAGE INTEGRASE"/>
    <property type="match status" value="1"/>
</dbReference>
<dbReference type="Pfam" id="PF00589">
    <property type="entry name" value="Phage_integrase"/>
    <property type="match status" value="1"/>
</dbReference>
<comment type="caution">
    <text evidence="9">The sequence shown here is derived from an EMBL/GenBank/DDBJ whole genome shotgun (WGS) entry which is preliminary data.</text>
</comment>
<accession>A0A923IYP2</accession>
<dbReference type="PROSITE" id="PS51898">
    <property type="entry name" value="TYR_RECOMBINASE"/>
    <property type="match status" value="1"/>
</dbReference>
<organism evidence="9 10">
    <name type="scientific">Schaalia hyovaginalis</name>
    <dbReference type="NCBI Taxonomy" id="29316"/>
    <lineage>
        <taxon>Bacteria</taxon>
        <taxon>Bacillati</taxon>
        <taxon>Actinomycetota</taxon>
        <taxon>Actinomycetes</taxon>
        <taxon>Actinomycetales</taxon>
        <taxon>Actinomycetaceae</taxon>
        <taxon>Schaalia</taxon>
    </lineage>
</organism>
<gene>
    <name evidence="9" type="ORF">HD592_000409</name>
</gene>
<name>A0A923IYP2_9ACTO</name>
<dbReference type="Pfam" id="PF14659">
    <property type="entry name" value="Phage_int_SAM_3"/>
    <property type="match status" value="1"/>
</dbReference>
<dbReference type="PANTHER" id="PTHR30629:SF2">
    <property type="entry name" value="PROPHAGE INTEGRASE INTS-RELATED"/>
    <property type="match status" value="1"/>
</dbReference>
<dbReference type="RefSeq" id="WP_184451505.1">
    <property type="nucleotide sequence ID" value="NZ_JACHMK010000001.1"/>
</dbReference>
<dbReference type="InterPro" id="IPR010998">
    <property type="entry name" value="Integrase_recombinase_N"/>
</dbReference>
<keyword evidence="3 5" id="KW-0238">DNA-binding</keyword>
<feature type="compositionally biased region" description="Basic and acidic residues" evidence="6">
    <location>
        <begin position="423"/>
        <end position="448"/>
    </location>
</feature>
<keyword evidence="10" id="KW-1185">Reference proteome</keyword>
<reference evidence="9" key="1">
    <citation type="submission" date="2020-08" db="EMBL/GenBank/DDBJ databases">
        <title>Sequencing the genomes of 1000 actinobacteria strains.</title>
        <authorList>
            <person name="Klenk H.-P."/>
        </authorList>
    </citation>
    <scope>NUCLEOTIDE SEQUENCE</scope>
    <source>
        <strain evidence="9">DSM 10695</strain>
    </source>
</reference>
<dbReference type="InterPro" id="IPR044068">
    <property type="entry name" value="CB"/>
</dbReference>
<evidence type="ECO:0000256" key="5">
    <source>
        <dbReference type="PROSITE-ProRule" id="PRU01248"/>
    </source>
</evidence>
<dbReference type="GO" id="GO:0015074">
    <property type="term" value="P:DNA integration"/>
    <property type="evidence" value="ECO:0007669"/>
    <property type="project" value="UniProtKB-KW"/>
</dbReference>
<evidence type="ECO:0000259" key="7">
    <source>
        <dbReference type="PROSITE" id="PS51898"/>
    </source>
</evidence>
<dbReference type="EMBL" id="JACHMK010000001">
    <property type="protein sequence ID" value="MBB6333844.1"/>
    <property type="molecule type" value="Genomic_DNA"/>
</dbReference>
<dbReference type="CDD" id="cd01189">
    <property type="entry name" value="INT_ICEBs1_C_like"/>
    <property type="match status" value="1"/>
</dbReference>
<dbReference type="GO" id="GO:0003677">
    <property type="term" value="F:DNA binding"/>
    <property type="evidence" value="ECO:0007669"/>
    <property type="project" value="UniProtKB-UniRule"/>
</dbReference>
<dbReference type="InterPro" id="IPR013762">
    <property type="entry name" value="Integrase-like_cat_sf"/>
</dbReference>
<dbReference type="AlphaFoldDB" id="A0A923IYP2"/>
<keyword evidence="2" id="KW-0229">DNA integration</keyword>